<name>A0ABW1V408_9BACL</name>
<keyword evidence="5" id="KW-1185">Reference proteome</keyword>
<evidence type="ECO:0000313" key="4">
    <source>
        <dbReference type="EMBL" id="MFC6332611.1"/>
    </source>
</evidence>
<feature type="coiled-coil region" evidence="1">
    <location>
        <begin position="436"/>
        <end position="470"/>
    </location>
</feature>
<dbReference type="EMBL" id="JBHSTE010000002">
    <property type="protein sequence ID" value="MFC6332611.1"/>
    <property type="molecule type" value="Genomic_DNA"/>
</dbReference>
<proteinExistence type="predicted"/>
<sequence length="536" mass="61775">MIRAAIYVRVSTTKDSQKDSPEHQIAACRHYAEDMGWITSEALIYEDRESGTNITERQAIQQVVRDAQHGAFQVIIFAALSRFARDIGDSISLKRKMVNALNIRLISIDDHYDSDRDDEMLFSIISSVNQSVSEQISRSSRRGKRESALKGNFTGSRAPYGYSKDIKNGLKVLVPDEYQANVIRTIFQLYTANKFGEKAIVEYLNSKSIPSPKGGLWGITTIQRILQNEAYIGKNQSSKYETRKVYTNVNDTSERKKVLVQKPKNEWRYANKIITHQPIVSESTFQLAQTLRLARGGGERGGSRQKINVFAGMMQCTHCGSSMVSTKSKSRKTDRDGRVYRYLVCSRRRRQGDSGCNNDLWLPYYPFRDELIETLSSAFRRLTSAEELLEKHKKLIQINQSDLEGELKKLHKRIADNRKCLFELRREKLSGGFHDEQQYNMEKTIYEQEIVQLEKRLTEVNEEKQKKSDLTELYEQVMDMLDELLDLDFDSFDEMQLILKKLVSEIKVSRDGEIQVVTTFGLSLKELEADKKERCN</sequence>
<dbReference type="InterPro" id="IPR038109">
    <property type="entry name" value="DNA_bind_recomb_sf"/>
</dbReference>
<dbReference type="InterPro" id="IPR036162">
    <property type="entry name" value="Resolvase-like_N_sf"/>
</dbReference>
<feature type="domain" description="Recombinase" evidence="3">
    <location>
        <begin position="159"/>
        <end position="298"/>
    </location>
</feature>
<accession>A0ABW1V408</accession>
<dbReference type="PROSITE" id="PS51737">
    <property type="entry name" value="RECOMBINASE_DNA_BIND"/>
    <property type="match status" value="1"/>
</dbReference>
<dbReference type="Gene3D" id="3.40.50.1390">
    <property type="entry name" value="Resolvase, N-terminal catalytic domain"/>
    <property type="match status" value="1"/>
</dbReference>
<dbReference type="PROSITE" id="PS51736">
    <property type="entry name" value="RECOMBINASES_3"/>
    <property type="match status" value="1"/>
</dbReference>
<dbReference type="Proteomes" id="UP001596233">
    <property type="component" value="Unassembled WGS sequence"/>
</dbReference>
<organism evidence="4 5">
    <name type="scientific">Paenibacillus septentrionalis</name>
    <dbReference type="NCBI Taxonomy" id="429342"/>
    <lineage>
        <taxon>Bacteria</taxon>
        <taxon>Bacillati</taxon>
        <taxon>Bacillota</taxon>
        <taxon>Bacilli</taxon>
        <taxon>Bacillales</taxon>
        <taxon>Paenibacillaceae</taxon>
        <taxon>Paenibacillus</taxon>
    </lineage>
</organism>
<dbReference type="Pfam" id="PF07508">
    <property type="entry name" value="Recombinase"/>
    <property type="match status" value="1"/>
</dbReference>
<reference evidence="5" key="1">
    <citation type="journal article" date="2019" name="Int. J. Syst. Evol. Microbiol.">
        <title>The Global Catalogue of Microorganisms (GCM) 10K type strain sequencing project: providing services to taxonomists for standard genome sequencing and annotation.</title>
        <authorList>
            <consortium name="The Broad Institute Genomics Platform"/>
            <consortium name="The Broad Institute Genome Sequencing Center for Infectious Disease"/>
            <person name="Wu L."/>
            <person name="Ma J."/>
        </authorList>
    </citation>
    <scope>NUCLEOTIDE SEQUENCE [LARGE SCALE GENOMIC DNA]</scope>
    <source>
        <strain evidence="5">PCU 280</strain>
    </source>
</reference>
<evidence type="ECO:0000256" key="1">
    <source>
        <dbReference type="SAM" id="Coils"/>
    </source>
</evidence>
<dbReference type="SMART" id="SM00857">
    <property type="entry name" value="Resolvase"/>
    <property type="match status" value="1"/>
</dbReference>
<dbReference type="InterPro" id="IPR011109">
    <property type="entry name" value="DNA_bind_recombinase_dom"/>
</dbReference>
<evidence type="ECO:0000259" key="2">
    <source>
        <dbReference type="PROSITE" id="PS51736"/>
    </source>
</evidence>
<dbReference type="Pfam" id="PF00239">
    <property type="entry name" value="Resolvase"/>
    <property type="match status" value="1"/>
</dbReference>
<feature type="domain" description="Resolvase/invertase-type recombinase catalytic" evidence="2">
    <location>
        <begin position="3"/>
        <end position="151"/>
    </location>
</feature>
<comment type="caution">
    <text evidence="4">The sequence shown here is derived from an EMBL/GenBank/DDBJ whole genome shotgun (WGS) entry which is preliminary data.</text>
</comment>
<keyword evidence="1" id="KW-0175">Coiled coil</keyword>
<dbReference type="InterPro" id="IPR006119">
    <property type="entry name" value="Resolv_N"/>
</dbReference>
<gene>
    <name evidence="4" type="ORF">ACFP56_08230</name>
</gene>
<dbReference type="SUPFAM" id="SSF53041">
    <property type="entry name" value="Resolvase-like"/>
    <property type="match status" value="1"/>
</dbReference>
<dbReference type="Gene3D" id="3.90.1750.20">
    <property type="entry name" value="Putative Large Serine Recombinase, Chain B, Domain 2"/>
    <property type="match status" value="1"/>
</dbReference>
<evidence type="ECO:0000313" key="5">
    <source>
        <dbReference type="Proteomes" id="UP001596233"/>
    </source>
</evidence>
<protein>
    <submittedName>
        <fullName evidence="4">Recombinase family protein</fullName>
    </submittedName>
</protein>
<dbReference type="Pfam" id="PF13408">
    <property type="entry name" value="Zn_ribbon_recom"/>
    <property type="match status" value="1"/>
</dbReference>
<dbReference type="PANTHER" id="PTHR30461">
    <property type="entry name" value="DNA-INVERTASE FROM LAMBDOID PROPHAGE"/>
    <property type="match status" value="1"/>
</dbReference>
<dbReference type="PANTHER" id="PTHR30461:SF23">
    <property type="entry name" value="DNA RECOMBINASE-RELATED"/>
    <property type="match status" value="1"/>
</dbReference>
<evidence type="ECO:0000259" key="3">
    <source>
        <dbReference type="PROSITE" id="PS51737"/>
    </source>
</evidence>
<dbReference type="CDD" id="cd00338">
    <property type="entry name" value="Ser_Recombinase"/>
    <property type="match status" value="1"/>
</dbReference>
<dbReference type="InterPro" id="IPR025827">
    <property type="entry name" value="Zn_ribbon_recom_dom"/>
</dbReference>
<dbReference type="InterPro" id="IPR050639">
    <property type="entry name" value="SSR_resolvase"/>
</dbReference>